<dbReference type="Proteomes" id="UP000034164">
    <property type="component" value="Unassembled WGS sequence"/>
</dbReference>
<proteinExistence type="predicted"/>
<dbReference type="VEuPathDB" id="FungiDB:EMCG_06038"/>
<evidence type="ECO:0000313" key="1">
    <source>
        <dbReference type="EMBL" id="KKZ68282.1"/>
    </source>
</evidence>
<comment type="caution">
    <text evidence="1">The sequence shown here is derived from an EMBL/GenBank/DDBJ whole genome shotgun (WGS) entry which is preliminary data.</text>
</comment>
<dbReference type="EMBL" id="LCZI01000127">
    <property type="protein sequence ID" value="KKZ68282.1"/>
    <property type="molecule type" value="Genomic_DNA"/>
</dbReference>
<accession>A0A0G2IC87</accession>
<sequence length="72" mass="8118">MASFIGSQLRFIEAYSDGTGHLCIHMSKLIDHSKFNQENMDLTLRWFFNNPVGKTTNTQTLPTRGAASTQIK</sequence>
<reference evidence="2" key="1">
    <citation type="journal article" date="2015" name="PLoS Genet.">
        <title>The dynamic genome and transcriptome of the human fungal pathogen Blastomyces and close relative Emmonsia.</title>
        <authorList>
            <person name="Munoz J.F."/>
            <person name="Gauthier G.M."/>
            <person name="Desjardins C.A."/>
            <person name="Gallo J.E."/>
            <person name="Holder J."/>
            <person name="Sullivan T.D."/>
            <person name="Marty A.J."/>
            <person name="Carmen J.C."/>
            <person name="Chen Z."/>
            <person name="Ding L."/>
            <person name="Gujja S."/>
            <person name="Magrini V."/>
            <person name="Misas E."/>
            <person name="Mitreva M."/>
            <person name="Priest M."/>
            <person name="Saif S."/>
            <person name="Whiston E.A."/>
            <person name="Young S."/>
            <person name="Zeng Q."/>
            <person name="Goldman W.E."/>
            <person name="Mardis E.R."/>
            <person name="Taylor J.W."/>
            <person name="McEwen J.G."/>
            <person name="Clay O.K."/>
            <person name="Klein B.S."/>
            <person name="Cuomo C.A."/>
        </authorList>
    </citation>
    <scope>NUCLEOTIDE SEQUENCE [LARGE SCALE GENOMIC DNA]</scope>
    <source>
        <strain evidence="2">UAMH 3008</strain>
    </source>
</reference>
<organism evidence="1 2">
    <name type="scientific">[Emmonsia] crescens</name>
    <dbReference type="NCBI Taxonomy" id="73230"/>
    <lineage>
        <taxon>Eukaryota</taxon>
        <taxon>Fungi</taxon>
        <taxon>Dikarya</taxon>
        <taxon>Ascomycota</taxon>
        <taxon>Pezizomycotina</taxon>
        <taxon>Eurotiomycetes</taxon>
        <taxon>Eurotiomycetidae</taxon>
        <taxon>Onygenales</taxon>
        <taxon>Ajellomycetaceae</taxon>
        <taxon>Emergomyces</taxon>
    </lineage>
</organism>
<name>A0A0G2IC87_9EURO</name>
<dbReference type="OrthoDB" id="10317982at2759"/>
<evidence type="ECO:0000313" key="2">
    <source>
        <dbReference type="Proteomes" id="UP000034164"/>
    </source>
</evidence>
<dbReference type="AlphaFoldDB" id="A0A0G2IC87"/>
<gene>
    <name evidence="1" type="ORF">EMCG_06038</name>
</gene>
<protein>
    <submittedName>
        <fullName evidence="1">Uncharacterized protein</fullName>
    </submittedName>
</protein>